<dbReference type="PANTHER" id="PTHR11328:SF24">
    <property type="entry name" value="MAJOR FACILITATOR SUPERFAMILY (MFS) PROFILE DOMAIN-CONTAINING PROTEIN"/>
    <property type="match status" value="1"/>
</dbReference>
<feature type="transmembrane region" description="Helical" evidence="2">
    <location>
        <begin position="290"/>
        <end position="309"/>
    </location>
</feature>
<sequence length="494" mass="53142">MIARNLKRGRPRETPPQVEERLVVKAKTAAPAGALSMGTVFAFASASIPIQALVLAISVHLPRYFASHIGLELAMVGAAFAMVRLIDIPIDVGLGMAMDRTRSRFGRYRLWLALGAPVMMLGLWFVLQAGPSTSQLGLSGILLFLYIGYSMVYLSHLAWGGVLGPTYAQRNRVFGAVIGLGVVGSVAVLLIPVVMQYLGATDGEGVRAMVWFIILALPVTVVTVLASTREPITRDHKAHFGFRDYLTLLKHGNVVRLLVADLCATLGPGWMATLYLFYFNDSRGFDTAQANLLLMIYIAAGFAGAPFMAWLGNRIGKHRSLMVGTTVYSIGLMVVPFLPAGNFLAFAPGMFIVGAMAAGFLVMIRALTGDIADEMRLAHGREYMGLMYALTIGTSKIASGLSALTFVLLAAIGYQARAGAVNTPEAIRALELVYIVGPIVFVMAAGASFIGYKLTPERHAAIRRELDERDAIYAEAPALGSLTGDDMLVEPRRP</sequence>
<evidence type="ECO:0000313" key="3">
    <source>
        <dbReference type="EMBL" id="ACG77294.1"/>
    </source>
</evidence>
<dbReference type="HOGENOM" id="CLU_027408_0_2_5"/>
<reference evidence="3 4" key="1">
    <citation type="journal article" date="2008" name="BMC Genomics">
        <title>Complete genome of Phenylobacterium zucineum - a novel facultative intracellular bacterium isolated from human erythroleukemia cell line K562.</title>
        <authorList>
            <person name="Luo Y."/>
            <person name="Xu X."/>
            <person name="Ding Z."/>
            <person name="Liu Z."/>
            <person name="Zhang B."/>
            <person name="Yan Z."/>
            <person name="Sun J."/>
            <person name="Hu S."/>
            <person name="Hu X."/>
        </authorList>
    </citation>
    <scope>NUCLEOTIDE SEQUENCE [LARGE SCALE GENOMIC DNA]</scope>
    <source>
        <strain evidence="3 4">HLK1</strain>
    </source>
</reference>
<evidence type="ECO:0000256" key="1">
    <source>
        <dbReference type="ARBA" id="ARBA00009617"/>
    </source>
</evidence>
<dbReference type="GO" id="GO:0008643">
    <property type="term" value="P:carbohydrate transport"/>
    <property type="evidence" value="ECO:0007669"/>
    <property type="project" value="InterPro"/>
</dbReference>
<feature type="transmembrane region" description="Helical" evidence="2">
    <location>
        <begin position="65"/>
        <end position="87"/>
    </location>
</feature>
<protein>
    <submittedName>
        <fullName evidence="3">Sodium:galactoside symporter family protein</fullName>
    </submittedName>
</protein>
<feature type="transmembrane region" description="Helical" evidence="2">
    <location>
        <begin position="321"/>
        <end position="338"/>
    </location>
</feature>
<accession>B4RGS8</accession>
<dbReference type="Gene3D" id="1.20.1250.20">
    <property type="entry name" value="MFS general substrate transporter like domains"/>
    <property type="match status" value="1"/>
</dbReference>
<dbReference type="PANTHER" id="PTHR11328">
    <property type="entry name" value="MAJOR FACILITATOR SUPERFAMILY DOMAIN-CONTAINING PROTEIN"/>
    <property type="match status" value="1"/>
</dbReference>
<name>B4RGS8_PHEZH</name>
<feature type="transmembrane region" description="Helical" evidence="2">
    <location>
        <begin position="385"/>
        <end position="412"/>
    </location>
</feature>
<keyword evidence="4" id="KW-1185">Reference proteome</keyword>
<evidence type="ECO:0000313" key="4">
    <source>
        <dbReference type="Proteomes" id="UP000001868"/>
    </source>
</evidence>
<feature type="transmembrane region" description="Helical" evidence="2">
    <location>
        <begin position="108"/>
        <end position="127"/>
    </location>
</feature>
<gene>
    <name evidence="3" type="ordered locus">PHZ_c0880</name>
</gene>
<dbReference type="Pfam" id="PF13347">
    <property type="entry name" value="MFS_2"/>
    <property type="match status" value="1"/>
</dbReference>
<feature type="transmembrane region" description="Helical" evidence="2">
    <location>
        <begin position="209"/>
        <end position="227"/>
    </location>
</feature>
<feature type="transmembrane region" description="Helical" evidence="2">
    <location>
        <begin position="173"/>
        <end position="197"/>
    </location>
</feature>
<dbReference type="InterPro" id="IPR039672">
    <property type="entry name" value="MFS_2"/>
</dbReference>
<feature type="transmembrane region" description="Helical" evidence="2">
    <location>
        <begin position="344"/>
        <end position="364"/>
    </location>
</feature>
<feature type="transmembrane region" description="Helical" evidence="2">
    <location>
        <begin position="139"/>
        <end position="161"/>
    </location>
</feature>
<proteinExistence type="inferred from homology"/>
<feature type="transmembrane region" description="Helical" evidence="2">
    <location>
        <begin position="35"/>
        <end position="59"/>
    </location>
</feature>
<evidence type="ECO:0000256" key="2">
    <source>
        <dbReference type="SAM" id="Phobius"/>
    </source>
</evidence>
<feature type="transmembrane region" description="Helical" evidence="2">
    <location>
        <begin position="257"/>
        <end position="278"/>
    </location>
</feature>
<dbReference type="GO" id="GO:0005886">
    <property type="term" value="C:plasma membrane"/>
    <property type="evidence" value="ECO:0007669"/>
    <property type="project" value="TreeGrafter"/>
</dbReference>
<comment type="similarity">
    <text evidence="1">Belongs to the sodium:galactoside symporter (TC 2.A.2) family.</text>
</comment>
<keyword evidence="2" id="KW-0812">Transmembrane</keyword>
<dbReference type="KEGG" id="pzu:PHZ_c0880"/>
<feature type="transmembrane region" description="Helical" evidence="2">
    <location>
        <begin position="432"/>
        <end position="454"/>
    </location>
</feature>
<keyword evidence="2" id="KW-1133">Transmembrane helix</keyword>
<keyword evidence="2" id="KW-0472">Membrane</keyword>
<dbReference type="InterPro" id="IPR036259">
    <property type="entry name" value="MFS_trans_sf"/>
</dbReference>
<dbReference type="GO" id="GO:0015293">
    <property type="term" value="F:symporter activity"/>
    <property type="evidence" value="ECO:0007669"/>
    <property type="project" value="InterPro"/>
</dbReference>
<dbReference type="AlphaFoldDB" id="B4RGS8"/>
<dbReference type="Proteomes" id="UP000001868">
    <property type="component" value="Chromosome"/>
</dbReference>
<dbReference type="eggNOG" id="COG2211">
    <property type="taxonomic scope" value="Bacteria"/>
</dbReference>
<dbReference type="SUPFAM" id="SSF103473">
    <property type="entry name" value="MFS general substrate transporter"/>
    <property type="match status" value="1"/>
</dbReference>
<dbReference type="STRING" id="450851.PHZ_c0880"/>
<organism evidence="3 4">
    <name type="scientific">Phenylobacterium zucineum (strain HLK1)</name>
    <dbReference type="NCBI Taxonomy" id="450851"/>
    <lineage>
        <taxon>Bacteria</taxon>
        <taxon>Pseudomonadati</taxon>
        <taxon>Pseudomonadota</taxon>
        <taxon>Alphaproteobacteria</taxon>
        <taxon>Caulobacterales</taxon>
        <taxon>Caulobacteraceae</taxon>
        <taxon>Phenylobacterium</taxon>
    </lineage>
</organism>
<dbReference type="EMBL" id="CP000747">
    <property type="protein sequence ID" value="ACG77294.1"/>
    <property type="molecule type" value="Genomic_DNA"/>
</dbReference>